<keyword evidence="6" id="KW-1185">Reference proteome</keyword>
<dbReference type="PANTHER" id="PTHR43792:SF8">
    <property type="entry name" value="[RIBOSOMAL PROTEIN US5]-ALANINE N-ACETYLTRANSFERASE"/>
    <property type="match status" value="1"/>
</dbReference>
<dbReference type="EMBL" id="CP019605">
    <property type="protein sequence ID" value="AQP45919.1"/>
    <property type="molecule type" value="Genomic_DNA"/>
</dbReference>
<dbReference type="AlphaFoldDB" id="A0A1Q2CIG8"/>
<dbReference type="KEGG" id="tfl:RPIT_14810"/>
<dbReference type="CDD" id="cd04301">
    <property type="entry name" value="NAT_SF"/>
    <property type="match status" value="1"/>
</dbReference>
<dbReference type="RefSeq" id="WP_218121625.1">
    <property type="nucleotide sequence ID" value="NZ_CP019605.1"/>
</dbReference>
<dbReference type="Pfam" id="PF13302">
    <property type="entry name" value="Acetyltransf_3"/>
    <property type="match status" value="1"/>
</dbReference>
<keyword evidence="2" id="KW-0012">Acyltransferase</keyword>
<dbReference type="InterPro" id="IPR051531">
    <property type="entry name" value="N-acetyltransferase"/>
</dbReference>
<dbReference type="SUPFAM" id="SSF55729">
    <property type="entry name" value="Acyl-CoA N-acyltransferases (Nat)"/>
    <property type="match status" value="1"/>
</dbReference>
<feature type="domain" description="N-acetyltransferase" evidence="4">
    <location>
        <begin position="16"/>
        <end position="170"/>
    </location>
</feature>
<comment type="similarity">
    <text evidence="3">Belongs to the acetyltransferase family. RimJ subfamily.</text>
</comment>
<dbReference type="STRING" id="1610493.RPIT_14810"/>
<dbReference type="PROSITE" id="PS51186">
    <property type="entry name" value="GNAT"/>
    <property type="match status" value="1"/>
</dbReference>
<name>A0A1Q2CIG8_9ACTN</name>
<dbReference type="GO" id="GO:0016747">
    <property type="term" value="F:acyltransferase activity, transferring groups other than amino-acyl groups"/>
    <property type="evidence" value="ECO:0007669"/>
    <property type="project" value="InterPro"/>
</dbReference>
<dbReference type="InterPro" id="IPR016181">
    <property type="entry name" value="Acyl_CoA_acyltransferase"/>
</dbReference>
<reference evidence="5 6" key="1">
    <citation type="journal article" date="2016" name="Int. J. Syst. Evol. Microbiol.">
        <title>Tessaracoccus flavus sp. nov., isolated from the drainage system of a lindane-producing factory.</title>
        <authorList>
            <person name="Kumari R."/>
            <person name="Singh P."/>
            <person name="Schumann P."/>
            <person name="Lal R."/>
        </authorList>
    </citation>
    <scope>NUCLEOTIDE SEQUENCE [LARGE SCALE GENOMIC DNA]</scope>
    <source>
        <strain evidence="5 6">RP1T</strain>
    </source>
</reference>
<dbReference type="PANTHER" id="PTHR43792">
    <property type="entry name" value="GNAT FAMILY, PUTATIVE (AFU_ORTHOLOGUE AFUA_3G00765)-RELATED-RELATED"/>
    <property type="match status" value="1"/>
</dbReference>
<proteinExistence type="inferred from homology"/>
<dbReference type="InterPro" id="IPR000182">
    <property type="entry name" value="GNAT_dom"/>
</dbReference>
<evidence type="ECO:0000313" key="6">
    <source>
        <dbReference type="Proteomes" id="UP000188324"/>
    </source>
</evidence>
<evidence type="ECO:0000313" key="5">
    <source>
        <dbReference type="EMBL" id="AQP45919.1"/>
    </source>
</evidence>
<keyword evidence="1" id="KW-0808">Transferase</keyword>
<evidence type="ECO:0000259" key="4">
    <source>
        <dbReference type="PROSITE" id="PS51186"/>
    </source>
</evidence>
<dbReference type="Proteomes" id="UP000188324">
    <property type="component" value="Chromosome"/>
</dbReference>
<sequence>MRPEPFPFGPLSSDRLRLDPLRVDDADEMVGVLADPGLYRYTGFETPPSLDELRERYRRLTAGPPPPWADLWLNWIVRAEGVAVGYVQATVKGESADVAWVIGTRHQGLGYATEASRMMLRALDDGGVRTFRAYIHPRNAPSQAVAAHLGMRKLPGQPFDGEDLWETHSS</sequence>
<accession>A0A1Q2CIG8</accession>
<organism evidence="5 6">
    <name type="scientific">Tessaracoccus flavus</name>
    <dbReference type="NCBI Taxonomy" id="1610493"/>
    <lineage>
        <taxon>Bacteria</taxon>
        <taxon>Bacillati</taxon>
        <taxon>Actinomycetota</taxon>
        <taxon>Actinomycetes</taxon>
        <taxon>Propionibacteriales</taxon>
        <taxon>Propionibacteriaceae</taxon>
        <taxon>Tessaracoccus</taxon>
    </lineage>
</organism>
<protein>
    <recommendedName>
        <fullName evidence="4">N-acetyltransferase domain-containing protein</fullName>
    </recommendedName>
</protein>
<evidence type="ECO:0000256" key="3">
    <source>
        <dbReference type="ARBA" id="ARBA00038502"/>
    </source>
</evidence>
<dbReference type="Gene3D" id="3.40.630.30">
    <property type="match status" value="1"/>
</dbReference>
<gene>
    <name evidence="5" type="ORF">RPIT_14810</name>
</gene>
<evidence type="ECO:0000256" key="1">
    <source>
        <dbReference type="ARBA" id="ARBA00022679"/>
    </source>
</evidence>
<evidence type="ECO:0000256" key="2">
    <source>
        <dbReference type="ARBA" id="ARBA00023315"/>
    </source>
</evidence>